<organism evidence="2 3">
    <name type="scientific">Desulfitobacterium dichloroeliminans (strain LMG P-21439 / DCA1)</name>
    <dbReference type="NCBI Taxonomy" id="871963"/>
    <lineage>
        <taxon>Bacteria</taxon>
        <taxon>Bacillati</taxon>
        <taxon>Bacillota</taxon>
        <taxon>Clostridia</taxon>
        <taxon>Eubacteriales</taxon>
        <taxon>Desulfitobacteriaceae</taxon>
        <taxon>Desulfitobacterium</taxon>
    </lineage>
</organism>
<dbReference type="EMBL" id="CP003344">
    <property type="protein sequence ID" value="AGA69913.1"/>
    <property type="molecule type" value="Genomic_DNA"/>
</dbReference>
<evidence type="ECO:0000313" key="3">
    <source>
        <dbReference type="Proteomes" id="UP000010797"/>
    </source>
</evidence>
<protein>
    <recommendedName>
        <fullName evidence="1">PRC-barrel domain-containing protein</fullName>
    </recommendedName>
</protein>
<name>L0FAE3_DESDL</name>
<proteinExistence type="predicted"/>
<feature type="domain" description="PRC-barrel" evidence="1">
    <location>
        <begin position="3"/>
        <end position="68"/>
    </location>
</feature>
<accession>L0FAE3</accession>
<dbReference type="SUPFAM" id="SSF50346">
    <property type="entry name" value="PRC-barrel domain"/>
    <property type="match status" value="2"/>
</dbReference>
<gene>
    <name evidence="2" type="ordered locus">Desdi_2489</name>
</gene>
<dbReference type="Proteomes" id="UP000010797">
    <property type="component" value="Chromosome"/>
</dbReference>
<dbReference type="AlphaFoldDB" id="L0FAE3"/>
<dbReference type="OrthoDB" id="1707618at2"/>
<sequence length="164" mass="17844">MRRTREIVGLPVLCSKSGDQIGWVKDVVFDESSRKISGILLENAHIFHSERGIPREIVATVGKDALTVSDHVVQRIHGVKWSQKVGNQVFTQGGEAKGTIEDVFLDDSAENIVGFEVSDGLFSDLLEGRGTILQANVMVDGKDVLIVEDQVSPWDQGKEGGSLS</sequence>
<dbReference type="KEGG" id="ddl:Desdi_2489"/>
<dbReference type="Pfam" id="PF05239">
    <property type="entry name" value="PRC"/>
    <property type="match status" value="2"/>
</dbReference>
<dbReference type="InterPro" id="IPR027275">
    <property type="entry name" value="PRC-brl_dom"/>
</dbReference>
<dbReference type="Gene3D" id="2.30.30.240">
    <property type="entry name" value="PRC-barrel domain"/>
    <property type="match status" value="2"/>
</dbReference>
<dbReference type="STRING" id="871963.Desdi_2489"/>
<dbReference type="HOGENOM" id="CLU_132076_0_0_9"/>
<evidence type="ECO:0000313" key="2">
    <source>
        <dbReference type="EMBL" id="AGA69913.1"/>
    </source>
</evidence>
<feature type="domain" description="PRC-barrel" evidence="1">
    <location>
        <begin position="85"/>
        <end position="148"/>
    </location>
</feature>
<dbReference type="eggNOG" id="COG3881">
    <property type="taxonomic scope" value="Bacteria"/>
</dbReference>
<reference evidence="3" key="1">
    <citation type="submission" date="2012-02" db="EMBL/GenBank/DDBJ databases">
        <title>Complete sequence of Desulfitobacterium dichloroeliminans LMG P-21439.</title>
        <authorList>
            <person name="Lucas S."/>
            <person name="Han J."/>
            <person name="Lapidus A."/>
            <person name="Cheng J.-F."/>
            <person name="Goodwin L."/>
            <person name="Pitluck S."/>
            <person name="Peters L."/>
            <person name="Ovchinnikova G."/>
            <person name="Teshima H."/>
            <person name="Detter J.C."/>
            <person name="Han C."/>
            <person name="Tapia R."/>
            <person name="Land M."/>
            <person name="Hauser L."/>
            <person name="Kyrpides N."/>
            <person name="Ivanova N."/>
            <person name="Pagani I."/>
            <person name="Kruse T."/>
            <person name="de Vos W.M."/>
            <person name="Boon N."/>
            <person name="Smidt H."/>
            <person name="Woyke T."/>
        </authorList>
    </citation>
    <scope>NUCLEOTIDE SEQUENCE [LARGE SCALE GENOMIC DNA]</scope>
    <source>
        <strain evidence="3">LMG P-21439 / DCA1</strain>
    </source>
</reference>
<dbReference type="InterPro" id="IPR011033">
    <property type="entry name" value="PRC_barrel-like_sf"/>
</dbReference>
<keyword evidence="3" id="KW-1185">Reference proteome</keyword>
<dbReference type="RefSeq" id="WP_015262884.1">
    <property type="nucleotide sequence ID" value="NC_019903.1"/>
</dbReference>
<evidence type="ECO:0000259" key="1">
    <source>
        <dbReference type="Pfam" id="PF05239"/>
    </source>
</evidence>